<accession>A0AAN8D4T5</accession>
<proteinExistence type="predicted"/>
<dbReference type="EMBL" id="JAURVH010001527">
    <property type="protein sequence ID" value="KAK5913773.1"/>
    <property type="molecule type" value="Genomic_DNA"/>
</dbReference>
<dbReference type="Proteomes" id="UP001331515">
    <property type="component" value="Unassembled WGS sequence"/>
</dbReference>
<feature type="compositionally biased region" description="Basic and acidic residues" evidence="1">
    <location>
        <begin position="96"/>
        <end position="113"/>
    </location>
</feature>
<gene>
    <name evidence="2" type="ORF">CgunFtcFv8_008270</name>
</gene>
<reference evidence="2 3" key="1">
    <citation type="journal article" date="2023" name="Mol. Biol. Evol.">
        <title>Genomics of Secondarily Temperate Adaptation in the Only Non-Antarctic Icefish.</title>
        <authorList>
            <person name="Rivera-Colon A.G."/>
            <person name="Rayamajhi N."/>
            <person name="Minhas B.F."/>
            <person name="Madrigal G."/>
            <person name="Bilyk K.T."/>
            <person name="Yoon V."/>
            <person name="Hune M."/>
            <person name="Gregory S."/>
            <person name="Cheng C.H.C."/>
            <person name="Catchen J.M."/>
        </authorList>
    </citation>
    <scope>NUCLEOTIDE SEQUENCE [LARGE SCALE GENOMIC DNA]</scope>
    <source>
        <tissue evidence="2">White muscle</tissue>
    </source>
</reference>
<comment type="caution">
    <text evidence="2">The sequence shown here is derived from an EMBL/GenBank/DDBJ whole genome shotgun (WGS) entry which is preliminary data.</text>
</comment>
<organism evidence="2 3">
    <name type="scientific">Champsocephalus gunnari</name>
    <name type="common">Mackerel icefish</name>
    <dbReference type="NCBI Taxonomy" id="52237"/>
    <lineage>
        <taxon>Eukaryota</taxon>
        <taxon>Metazoa</taxon>
        <taxon>Chordata</taxon>
        <taxon>Craniata</taxon>
        <taxon>Vertebrata</taxon>
        <taxon>Euteleostomi</taxon>
        <taxon>Actinopterygii</taxon>
        <taxon>Neopterygii</taxon>
        <taxon>Teleostei</taxon>
        <taxon>Neoteleostei</taxon>
        <taxon>Acanthomorphata</taxon>
        <taxon>Eupercaria</taxon>
        <taxon>Perciformes</taxon>
        <taxon>Notothenioidei</taxon>
        <taxon>Channichthyidae</taxon>
        <taxon>Champsocephalus</taxon>
    </lineage>
</organism>
<sequence length="113" mass="12551">MRVKMSVVESTCGAFILCCTNLHMHAHSSLSLHVWLSSSSSSSRQTEGGEGRRELARREKGALISDGLTGCVDRAVAQEEEERCNGRTSRRKNRSKIIEEQTARDLEGGMRDQ</sequence>
<feature type="compositionally biased region" description="Basic and acidic residues" evidence="1">
    <location>
        <begin position="47"/>
        <end position="59"/>
    </location>
</feature>
<evidence type="ECO:0000313" key="2">
    <source>
        <dbReference type="EMBL" id="KAK5913773.1"/>
    </source>
</evidence>
<protein>
    <submittedName>
        <fullName evidence="2">Uncharacterized protein</fullName>
    </submittedName>
</protein>
<feature type="region of interest" description="Disordered" evidence="1">
    <location>
        <begin position="37"/>
        <end position="59"/>
    </location>
</feature>
<dbReference type="AlphaFoldDB" id="A0AAN8D4T5"/>
<name>A0AAN8D4T5_CHAGU</name>
<evidence type="ECO:0000313" key="3">
    <source>
        <dbReference type="Proteomes" id="UP001331515"/>
    </source>
</evidence>
<evidence type="ECO:0000256" key="1">
    <source>
        <dbReference type="SAM" id="MobiDB-lite"/>
    </source>
</evidence>
<keyword evidence="3" id="KW-1185">Reference proteome</keyword>
<feature type="region of interest" description="Disordered" evidence="1">
    <location>
        <begin position="82"/>
        <end position="113"/>
    </location>
</feature>